<proteinExistence type="predicted"/>
<dbReference type="PANTHER" id="PTHR46401:SF2">
    <property type="entry name" value="GLYCOSYLTRANSFERASE WBBK-RELATED"/>
    <property type="match status" value="1"/>
</dbReference>
<dbReference type="GO" id="GO:0009103">
    <property type="term" value="P:lipopolysaccharide biosynthetic process"/>
    <property type="evidence" value="ECO:0007669"/>
    <property type="project" value="TreeGrafter"/>
</dbReference>
<reference evidence="4 5" key="1">
    <citation type="submission" date="2019-07" db="EMBL/GenBank/DDBJ databases">
        <title>Whole genome shotgun sequence of Acetobacter oeni NBRC 105207.</title>
        <authorList>
            <person name="Hosoyama A."/>
            <person name="Uohara A."/>
            <person name="Ohji S."/>
            <person name="Ichikawa N."/>
        </authorList>
    </citation>
    <scope>NUCLEOTIDE SEQUENCE [LARGE SCALE GENOMIC DNA]</scope>
    <source>
        <strain evidence="4 5">NBRC 105207</strain>
    </source>
</reference>
<sequence length="360" mass="38728">MTTSSGLVINGRFTVQSLSGVQRFAGEITRALARIWPEGAPSPRLLAPPGRLTESDGFGFAVEQAGRLKGQLWEQIDLPRLAGKRVLLNLGNTAPLFVRRQFVVLHDAAVFAQPQGYSWKFRLWYKILQMVLCRTGARFVTVSRFSQREIARHLGISADRISVIPEGGEHIRQTPADTSILDQHHLTGQRFVLAVGNLAPHKNLRALSTLARALDERGIPLVISGGANPSVFGAAAVLPHPALYVGRVTDGQLHALYQAASCFVFPSLYEGFGLPALEAMACGCPVVASSIPALQEVCGDAACYADPADENDIMAGVQRVLDEPGLSAQLREQGFARAALYTWDRAARALLALTEGAGVA</sequence>
<dbReference type="Pfam" id="PF00534">
    <property type="entry name" value="Glycos_transf_1"/>
    <property type="match status" value="1"/>
</dbReference>
<evidence type="ECO:0000313" key="5">
    <source>
        <dbReference type="Proteomes" id="UP000321746"/>
    </source>
</evidence>
<dbReference type="InterPro" id="IPR028098">
    <property type="entry name" value="Glyco_trans_4-like_N"/>
</dbReference>
<dbReference type="Pfam" id="PF13439">
    <property type="entry name" value="Glyco_transf_4"/>
    <property type="match status" value="1"/>
</dbReference>
<dbReference type="PANTHER" id="PTHR46401">
    <property type="entry name" value="GLYCOSYLTRANSFERASE WBBK-RELATED"/>
    <property type="match status" value="1"/>
</dbReference>
<organism evidence="4 5">
    <name type="scientific">Acetobacter oeni</name>
    <dbReference type="NCBI Taxonomy" id="304077"/>
    <lineage>
        <taxon>Bacteria</taxon>
        <taxon>Pseudomonadati</taxon>
        <taxon>Pseudomonadota</taxon>
        <taxon>Alphaproteobacteria</taxon>
        <taxon>Acetobacterales</taxon>
        <taxon>Acetobacteraceae</taxon>
        <taxon>Acetobacter</taxon>
    </lineage>
</organism>
<dbReference type="AlphaFoldDB" id="A0A511XHI1"/>
<dbReference type="InterPro" id="IPR001296">
    <property type="entry name" value="Glyco_trans_1"/>
</dbReference>
<feature type="domain" description="Glycosyl transferase family 1" evidence="2">
    <location>
        <begin position="187"/>
        <end position="334"/>
    </location>
</feature>
<gene>
    <name evidence="4" type="ORF">AOE01nite_06300</name>
</gene>
<dbReference type="SUPFAM" id="SSF53756">
    <property type="entry name" value="UDP-Glycosyltransferase/glycogen phosphorylase"/>
    <property type="match status" value="1"/>
</dbReference>
<name>A0A511XHI1_9PROT</name>
<protein>
    <submittedName>
        <fullName evidence="4">Glycosyl transferase family 1</fullName>
    </submittedName>
</protein>
<evidence type="ECO:0000256" key="1">
    <source>
        <dbReference type="ARBA" id="ARBA00022679"/>
    </source>
</evidence>
<keyword evidence="5" id="KW-1185">Reference proteome</keyword>
<dbReference type="OrthoDB" id="9801609at2"/>
<dbReference type="GO" id="GO:0016757">
    <property type="term" value="F:glycosyltransferase activity"/>
    <property type="evidence" value="ECO:0007669"/>
    <property type="project" value="InterPro"/>
</dbReference>
<keyword evidence="1 4" id="KW-0808">Transferase</keyword>
<dbReference type="Gene3D" id="3.40.50.2000">
    <property type="entry name" value="Glycogen Phosphorylase B"/>
    <property type="match status" value="2"/>
</dbReference>
<dbReference type="RefSeq" id="WP_146885949.1">
    <property type="nucleotide sequence ID" value="NZ_BJYG01000005.1"/>
</dbReference>
<comment type="caution">
    <text evidence="4">The sequence shown here is derived from an EMBL/GenBank/DDBJ whole genome shotgun (WGS) entry which is preliminary data.</text>
</comment>
<dbReference type="CDD" id="cd03809">
    <property type="entry name" value="GT4_MtfB-like"/>
    <property type="match status" value="1"/>
</dbReference>
<feature type="domain" description="Glycosyltransferase subfamily 4-like N-terminal" evidence="3">
    <location>
        <begin position="106"/>
        <end position="167"/>
    </location>
</feature>
<evidence type="ECO:0000259" key="3">
    <source>
        <dbReference type="Pfam" id="PF13439"/>
    </source>
</evidence>
<dbReference type="Proteomes" id="UP000321746">
    <property type="component" value="Unassembled WGS sequence"/>
</dbReference>
<evidence type="ECO:0000313" key="4">
    <source>
        <dbReference type="EMBL" id="GEN62406.1"/>
    </source>
</evidence>
<accession>A0A511XHI1</accession>
<evidence type="ECO:0000259" key="2">
    <source>
        <dbReference type="Pfam" id="PF00534"/>
    </source>
</evidence>
<dbReference type="EMBL" id="BJYG01000005">
    <property type="protein sequence ID" value="GEN62406.1"/>
    <property type="molecule type" value="Genomic_DNA"/>
</dbReference>